<evidence type="ECO:0000259" key="2">
    <source>
        <dbReference type="PROSITE" id="PS50046"/>
    </source>
</evidence>
<evidence type="ECO:0000313" key="3">
    <source>
        <dbReference type="EMBL" id="PZD72362.1"/>
    </source>
</evidence>
<dbReference type="PANTHER" id="PTHR43156">
    <property type="entry name" value="STAGE II SPORULATION PROTEIN E-RELATED"/>
    <property type="match status" value="1"/>
</dbReference>
<dbReference type="Proteomes" id="UP000248857">
    <property type="component" value="Unassembled WGS sequence"/>
</dbReference>
<comment type="caution">
    <text evidence="3">The sequence shown here is derived from an EMBL/GenBank/DDBJ whole genome shotgun (WGS) entry which is preliminary data.</text>
</comment>
<dbReference type="SMART" id="SM00065">
    <property type="entry name" value="GAF"/>
    <property type="match status" value="4"/>
</dbReference>
<dbReference type="Pfam" id="PF01590">
    <property type="entry name" value="GAF"/>
    <property type="match status" value="3"/>
</dbReference>
<keyword evidence="1" id="KW-0378">Hydrolase</keyword>
<name>A0A2W1JN78_9CYAN</name>
<dbReference type="PANTHER" id="PTHR43156:SF2">
    <property type="entry name" value="STAGE II SPORULATION PROTEIN E"/>
    <property type="match status" value="1"/>
</dbReference>
<proteinExistence type="predicted"/>
<dbReference type="AlphaFoldDB" id="A0A2W1JN78"/>
<evidence type="ECO:0000313" key="4">
    <source>
        <dbReference type="Proteomes" id="UP000248857"/>
    </source>
</evidence>
<dbReference type="InterPro" id="IPR003018">
    <property type="entry name" value="GAF"/>
</dbReference>
<sequence>MVDANTFRQLQNDANTSSQPQKYEAYLTKTLMARLVQHWRCPSSLKTLLLASVIEFRSFLKVDFAQICQLQSDGKCRAVVESSQKQSVRMRLKIPQCGAEVLSPVLELLSPIPMMSTLDVSNRRSWKTLGWGKQFEEDHNPLQLHYVEPALAEAFAAMNVRAVLMAPIFHQQDLWGMLMIYHTSARPFSVVEIEPVWLAVEQLSAIIAQHQGGSRTSSKITEPSESAISLIAHVLHLEPTLDLQAALETTVRAFHGSGGRLYLFPSDQVLTAGLRETLDGSSSTAAQIYTHGIQPTSSAFAKYSSIEQYHVWQNHFQIQDEPIWAINDLYLEAELDKLQSLFQPTSICSLFMVPLWYGQQCLGYLTIFRNRAEVGTSSYEQPLQKWTLNETKLGQTIGMHFAAALQRSRSQSQRQSLTHRLEQQVQQNAATSNHGMEHQHLLMRVITKIRQSLDIETIFRTTTREICHAVQTERVAVYRFNEDWGGEFVSDFEFATGNWEGLSKLGVNLTWNDTHLQETQGGRYRYKEISVVEDIYTAEYSPCHIEILEQYQIRAFVIVPIFAGKQLWGLLAIYQHSSIRHWDDSDVQFLNQVADQLGVAIFQSELHQKAHQQAKNLQRVSDQQQILLHVITKIRQSLDVETIFRTTTREICHAVQAERVAVYQFNEDWGGQFVNDFEFATGSWEGLSKLGMNSIWDDTYLQETQGGRYRHKETFAVEDIYKAGHSPCHIELLEQYRIRAYAIVPIFVGKNLWGLLAMYQHSRPRQWEPMNVRFLNQVAEQMGVALHQSKLLEQTRK</sequence>
<dbReference type="InterPro" id="IPR029016">
    <property type="entry name" value="GAF-like_dom_sf"/>
</dbReference>
<keyword evidence="4" id="KW-1185">Reference proteome</keyword>
<gene>
    <name evidence="3" type="primary">cph2_12</name>
    <name evidence="3" type="ORF">C1752_03750</name>
</gene>
<accession>A0A2W1JN78</accession>
<feature type="domain" description="Phytochrome chromophore attachment site" evidence="2">
    <location>
        <begin position="639"/>
        <end position="781"/>
    </location>
</feature>
<protein>
    <submittedName>
        <fullName evidence="3">Phytochrome-like protein cph2</fullName>
    </submittedName>
</protein>
<reference evidence="3 4" key="1">
    <citation type="journal article" date="2018" name="Sci. Rep.">
        <title>A novel species of the marine cyanobacterium Acaryochloris with a unique pigment content and lifestyle.</title>
        <authorList>
            <person name="Partensky F."/>
            <person name="Six C."/>
            <person name="Ratin M."/>
            <person name="Garczarek L."/>
            <person name="Vaulot D."/>
            <person name="Probert I."/>
            <person name="Calteau A."/>
            <person name="Gourvil P."/>
            <person name="Marie D."/>
            <person name="Grebert T."/>
            <person name="Bouchier C."/>
            <person name="Le Panse S."/>
            <person name="Gachenot M."/>
            <person name="Rodriguez F."/>
            <person name="Garrido J.L."/>
        </authorList>
    </citation>
    <scope>NUCLEOTIDE SEQUENCE [LARGE SCALE GENOMIC DNA]</scope>
    <source>
        <strain evidence="3 4">RCC1774</strain>
    </source>
</reference>
<dbReference type="EMBL" id="PQWO01000010">
    <property type="protein sequence ID" value="PZD72362.1"/>
    <property type="molecule type" value="Genomic_DNA"/>
</dbReference>
<evidence type="ECO:0000256" key="1">
    <source>
        <dbReference type="ARBA" id="ARBA00022801"/>
    </source>
</evidence>
<dbReference type="InterPro" id="IPR052016">
    <property type="entry name" value="Bact_Sigma-Reg"/>
</dbReference>
<feature type="domain" description="Phytochrome chromophore attachment site" evidence="2">
    <location>
        <begin position="454"/>
        <end position="596"/>
    </location>
</feature>
<dbReference type="GO" id="GO:0016791">
    <property type="term" value="F:phosphatase activity"/>
    <property type="evidence" value="ECO:0007669"/>
    <property type="project" value="TreeGrafter"/>
</dbReference>
<dbReference type="PROSITE" id="PS50046">
    <property type="entry name" value="PHYTOCHROME_2"/>
    <property type="match status" value="3"/>
</dbReference>
<dbReference type="Gene3D" id="3.30.450.40">
    <property type="match status" value="4"/>
</dbReference>
<dbReference type="InterPro" id="IPR016132">
    <property type="entry name" value="Phyto_chromo_attachment"/>
</dbReference>
<feature type="domain" description="Phytochrome chromophore attachment site" evidence="2">
    <location>
        <begin position="44"/>
        <end position="205"/>
    </location>
</feature>
<dbReference type="SUPFAM" id="SSF55781">
    <property type="entry name" value="GAF domain-like"/>
    <property type="match status" value="4"/>
</dbReference>
<organism evidence="3 4">
    <name type="scientific">Acaryochloris thomasi RCC1774</name>
    <dbReference type="NCBI Taxonomy" id="1764569"/>
    <lineage>
        <taxon>Bacteria</taxon>
        <taxon>Bacillati</taxon>
        <taxon>Cyanobacteriota</taxon>
        <taxon>Cyanophyceae</taxon>
        <taxon>Acaryochloridales</taxon>
        <taxon>Acaryochloridaceae</taxon>
        <taxon>Acaryochloris</taxon>
        <taxon>Acaryochloris thomasi</taxon>
    </lineage>
</organism>